<name>A0A926EIT7_9FIRM</name>
<dbReference type="RefSeq" id="WP_262394000.1">
    <property type="nucleotide sequence ID" value="NZ_JACRTD010000001.1"/>
</dbReference>
<dbReference type="Proteomes" id="UP000623678">
    <property type="component" value="Unassembled WGS sequence"/>
</dbReference>
<evidence type="ECO:0000256" key="2">
    <source>
        <dbReference type="SAM" id="Phobius"/>
    </source>
</evidence>
<feature type="region of interest" description="Disordered" evidence="1">
    <location>
        <begin position="1"/>
        <end position="54"/>
    </location>
</feature>
<comment type="caution">
    <text evidence="3">The sequence shown here is derived from an EMBL/GenBank/DDBJ whole genome shotgun (WGS) entry which is preliminary data.</text>
</comment>
<evidence type="ECO:0000256" key="1">
    <source>
        <dbReference type="SAM" id="MobiDB-lite"/>
    </source>
</evidence>
<keyword evidence="2" id="KW-1133">Transmembrane helix</keyword>
<keyword evidence="2" id="KW-0812">Transmembrane</keyword>
<sequence>MNNKNVNIENEQPACDLNCEENNVSSSFDEEASSPEDQTPPPEDTAPQKEPYVYPPIAPKQPVRRVGTLTMGLSLIAVGIVALICMIDPNFDLTLVVKFAPLIFVFLGIEILVGYFFARKGEKLKYDFLSGFVCFLLICGAAGVSTLPYLWDYWGPQVYQQQEQLSEQIEETMYSRLSSNKGIRSLDVYLNLNDRYSKDTTYDTLPATANIHMNIALFGPFEDEKAFARACKNILTKIADYPVNFTSINFSSDWENDGYANLDISDRFQRDMDADTLSQLVNFHPPFTENGDGELFFDGKDNIMDSNGNLVYGNIVIGEDGNIYDDDGNIVGSILLPWSDYEESGQSSASYEISISTEE</sequence>
<organism evidence="3 4">
    <name type="scientific">Youxingia wuxianensis</name>
    <dbReference type="NCBI Taxonomy" id="2763678"/>
    <lineage>
        <taxon>Bacteria</taxon>
        <taxon>Bacillati</taxon>
        <taxon>Bacillota</taxon>
        <taxon>Clostridia</taxon>
        <taxon>Eubacteriales</taxon>
        <taxon>Oscillospiraceae</taxon>
        <taxon>Youxingia</taxon>
    </lineage>
</organism>
<feature type="transmembrane region" description="Helical" evidence="2">
    <location>
        <begin position="129"/>
        <end position="151"/>
    </location>
</feature>
<dbReference type="AlphaFoldDB" id="A0A926EIT7"/>
<feature type="transmembrane region" description="Helical" evidence="2">
    <location>
        <begin position="66"/>
        <end position="87"/>
    </location>
</feature>
<protein>
    <submittedName>
        <fullName evidence="3">Uncharacterized protein</fullName>
    </submittedName>
</protein>
<evidence type="ECO:0000313" key="4">
    <source>
        <dbReference type="Proteomes" id="UP000623678"/>
    </source>
</evidence>
<reference evidence="3" key="1">
    <citation type="submission" date="2020-08" db="EMBL/GenBank/DDBJ databases">
        <title>Genome public.</title>
        <authorList>
            <person name="Liu C."/>
            <person name="Sun Q."/>
        </authorList>
    </citation>
    <scope>NUCLEOTIDE SEQUENCE</scope>
    <source>
        <strain evidence="3">NSJ-64</strain>
    </source>
</reference>
<accession>A0A926EIT7</accession>
<keyword evidence="4" id="KW-1185">Reference proteome</keyword>
<feature type="transmembrane region" description="Helical" evidence="2">
    <location>
        <begin position="99"/>
        <end position="117"/>
    </location>
</feature>
<evidence type="ECO:0000313" key="3">
    <source>
        <dbReference type="EMBL" id="MBC8584148.1"/>
    </source>
</evidence>
<dbReference type="EMBL" id="JACRTD010000001">
    <property type="protein sequence ID" value="MBC8584148.1"/>
    <property type="molecule type" value="Genomic_DNA"/>
</dbReference>
<keyword evidence="2" id="KW-0472">Membrane</keyword>
<gene>
    <name evidence="3" type="ORF">H8705_00935</name>
</gene>
<proteinExistence type="predicted"/>
<feature type="compositionally biased region" description="Polar residues" evidence="1">
    <location>
        <begin position="1"/>
        <end position="10"/>
    </location>
</feature>